<name>A0A5B1CN44_9BACT</name>
<evidence type="ECO:0000313" key="4">
    <source>
        <dbReference type="EMBL" id="KAA1262438.1"/>
    </source>
</evidence>
<gene>
    <name evidence="4" type="ORF">LF1_50020</name>
</gene>
<protein>
    <recommendedName>
        <fullName evidence="3">Enolase C-terminal domain-containing protein</fullName>
    </recommendedName>
</protein>
<evidence type="ECO:0000259" key="3">
    <source>
        <dbReference type="Pfam" id="PF13378"/>
    </source>
</evidence>
<sequence>MKNKISPASTDLYFLPVETRVPFKFGREILTNVTCARVRMVVSNDEGQSADGWGETPLNVQWAWPSDLTYGERNDAMLDFCQLLADAWCESVPPSQAIEVGHQFLENRLPALLSEFNESRSTEAMPWLAALVCCSAFDLALHDAYAKLIGLPVFDTFTSELMDHDLSHYLEPAAGTDISFAGKFPSDFLVPRKDDLVACHLVGGKDLLDDQERLGDEPDDGYPVTLPQWIDRDGLKFLKIKLCGNDSAWDIDRIVRVGKIAVAQDVTWLTCDFNCTVTEPDYVNEILDLLRDEHPRLYQMILYVEQPFPYELEHHRIDVHSTASRKPLFMDESAHDWKMIRMGRELGWNGVALKTCKTLTGAILSLCWAKAHGMSLMVQDLTNPMLAQIPHVLLASHAGTIMGVETNGMQFYPDASTPEAEIHPGLYCRRNGKIDLSTIQGNGFGYRVDEIERELEGLSV</sequence>
<evidence type="ECO:0000256" key="1">
    <source>
        <dbReference type="ARBA" id="ARBA00008031"/>
    </source>
</evidence>
<keyword evidence="5" id="KW-1185">Reference proteome</keyword>
<evidence type="ECO:0000256" key="2">
    <source>
        <dbReference type="ARBA" id="ARBA00022723"/>
    </source>
</evidence>
<dbReference type="PANTHER" id="PTHR48080:SF3">
    <property type="entry name" value="ENOLASE SUPERFAMILY MEMBER DDB_G0284701"/>
    <property type="match status" value="1"/>
</dbReference>
<dbReference type="EMBL" id="VRLW01000001">
    <property type="protein sequence ID" value="KAA1262438.1"/>
    <property type="molecule type" value="Genomic_DNA"/>
</dbReference>
<comment type="caution">
    <text evidence="4">The sequence shown here is derived from an EMBL/GenBank/DDBJ whole genome shotgun (WGS) entry which is preliminary data.</text>
</comment>
<evidence type="ECO:0000313" key="5">
    <source>
        <dbReference type="Proteomes" id="UP000322699"/>
    </source>
</evidence>
<accession>A0A5B1CN44</accession>
<dbReference type="PANTHER" id="PTHR48080">
    <property type="entry name" value="D-GALACTONATE DEHYDRATASE-RELATED"/>
    <property type="match status" value="1"/>
</dbReference>
<dbReference type="InterPro" id="IPR036849">
    <property type="entry name" value="Enolase-like_C_sf"/>
</dbReference>
<dbReference type="InterPro" id="IPR029065">
    <property type="entry name" value="Enolase_C-like"/>
</dbReference>
<dbReference type="Gene3D" id="3.30.390.10">
    <property type="entry name" value="Enolase-like, N-terminal domain"/>
    <property type="match status" value="1"/>
</dbReference>
<comment type="similarity">
    <text evidence="1">Belongs to the mandelate racemase/muconate lactonizing enzyme family.</text>
</comment>
<dbReference type="Gene3D" id="3.20.20.120">
    <property type="entry name" value="Enolase-like C-terminal domain"/>
    <property type="match status" value="1"/>
</dbReference>
<dbReference type="Pfam" id="PF13378">
    <property type="entry name" value="MR_MLE_C"/>
    <property type="match status" value="1"/>
</dbReference>
<dbReference type="SUPFAM" id="SSF54826">
    <property type="entry name" value="Enolase N-terminal domain-like"/>
    <property type="match status" value="1"/>
</dbReference>
<dbReference type="GO" id="GO:0046872">
    <property type="term" value="F:metal ion binding"/>
    <property type="evidence" value="ECO:0007669"/>
    <property type="project" value="UniProtKB-KW"/>
</dbReference>
<proteinExistence type="inferred from homology"/>
<dbReference type="RefSeq" id="WP_068263790.1">
    <property type="nucleotide sequence ID" value="NZ_LWSK01000051.1"/>
</dbReference>
<dbReference type="AlphaFoldDB" id="A0A5B1CN44"/>
<dbReference type="OrthoDB" id="243720at2"/>
<dbReference type="Proteomes" id="UP000322699">
    <property type="component" value="Unassembled WGS sequence"/>
</dbReference>
<dbReference type="InterPro" id="IPR034593">
    <property type="entry name" value="DgoD-like"/>
</dbReference>
<organism evidence="4 5">
    <name type="scientific">Rubripirellula obstinata</name>
    <dbReference type="NCBI Taxonomy" id="406547"/>
    <lineage>
        <taxon>Bacteria</taxon>
        <taxon>Pseudomonadati</taxon>
        <taxon>Planctomycetota</taxon>
        <taxon>Planctomycetia</taxon>
        <taxon>Pirellulales</taxon>
        <taxon>Pirellulaceae</taxon>
        <taxon>Rubripirellula</taxon>
    </lineage>
</organism>
<dbReference type="SUPFAM" id="SSF51604">
    <property type="entry name" value="Enolase C-terminal domain-like"/>
    <property type="match status" value="1"/>
</dbReference>
<keyword evidence="2" id="KW-0479">Metal-binding</keyword>
<feature type="domain" description="Enolase C-terminal" evidence="3">
    <location>
        <begin position="228"/>
        <end position="450"/>
    </location>
</feature>
<dbReference type="InterPro" id="IPR029017">
    <property type="entry name" value="Enolase-like_N"/>
</dbReference>
<reference evidence="4 5" key="1">
    <citation type="submission" date="2019-08" db="EMBL/GenBank/DDBJ databases">
        <title>Deep-cultivation of Planctomycetes and their phenomic and genomic characterization uncovers novel biology.</title>
        <authorList>
            <person name="Wiegand S."/>
            <person name="Jogler M."/>
            <person name="Boedeker C."/>
            <person name="Pinto D."/>
            <person name="Vollmers J."/>
            <person name="Rivas-Marin E."/>
            <person name="Kohn T."/>
            <person name="Peeters S.H."/>
            <person name="Heuer A."/>
            <person name="Rast P."/>
            <person name="Oberbeckmann S."/>
            <person name="Bunk B."/>
            <person name="Jeske O."/>
            <person name="Meyerdierks A."/>
            <person name="Storesund J.E."/>
            <person name="Kallscheuer N."/>
            <person name="Luecker S."/>
            <person name="Lage O.M."/>
            <person name="Pohl T."/>
            <person name="Merkel B.J."/>
            <person name="Hornburger P."/>
            <person name="Mueller R.-W."/>
            <person name="Bruemmer F."/>
            <person name="Labrenz M."/>
            <person name="Spormann A.M."/>
            <person name="Op Den Camp H."/>
            <person name="Overmann J."/>
            <person name="Amann R."/>
            <person name="Jetten M.S.M."/>
            <person name="Mascher T."/>
            <person name="Medema M.H."/>
            <person name="Devos D.P."/>
            <person name="Kaster A.-K."/>
            <person name="Ovreas L."/>
            <person name="Rohde M."/>
            <person name="Galperin M.Y."/>
            <person name="Jogler C."/>
        </authorList>
    </citation>
    <scope>NUCLEOTIDE SEQUENCE [LARGE SCALE GENOMIC DNA]</scope>
    <source>
        <strain evidence="4 5">LF1</strain>
    </source>
</reference>